<dbReference type="EMBL" id="BARU01003788">
    <property type="protein sequence ID" value="GAH27461.1"/>
    <property type="molecule type" value="Genomic_DNA"/>
</dbReference>
<evidence type="ECO:0000256" key="1">
    <source>
        <dbReference type="SAM" id="MobiDB-lite"/>
    </source>
</evidence>
<sequence>MACEPWRLNIIPVKKNAKTYRSFRKSVIAKSKNGIANKPGKTPEPNAAEPPRPIPRALFTTKIKTEMYPTYSFLNKVTASRNIEKAAKKFVKKNTI</sequence>
<name>X1E2J2_9ZZZZ</name>
<accession>X1E2J2</accession>
<dbReference type="AlphaFoldDB" id="X1E2J2"/>
<feature type="region of interest" description="Disordered" evidence="1">
    <location>
        <begin position="31"/>
        <end position="54"/>
    </location>
</feature>
<proteinExistence type="predicted"/>
<reference evidence="2" key="1">
    <citation type="journal article" date="2014" name="Front. Microbiol.">
        <title>High frequency of phylogenetically diverse reductive dehalogenase-homologous genes in deep subseafloor sedimentary metagenomes.</title>
        <authorList>
            <person name="Kawai M."/>
            <person name="Futagami T."/>
            <person name="Toyoda A."/>
            <person name="Takaki Y."/>
            <person name="Nishi S."/>
            <person name="Hori S."/>
            <person name="Arai W."/>
            <person name="Tsubouchi T."/>
            <person name="Morono Y."/>
            <person name="Uchiyama I."/>
            <person name="Ito T."/>
            <person name="Fujiyama A."/>
            <person name="Inagaki F."/>
            <person name="Takami H."/>
        </authorList>
    </citation>
    <scope>NUCLEOTIDE SEQUENCE</scope>
    <source>
        <strain evidence="2">Expedition CK06-06</strain>
    </source>
</reference>
<organism evidence="2">
    <name type="scientific">marine sediment metagenome</name>
    <dbReference type="NCBI Taxonomy" id="412755"/>
    <lineage>
        <taxon>unclassified sequences</taxon>
        <taxon>metagenomes</taxon>
        <taxon>ecological metagenomes</taxon>
    </lineage>
</organism>
<gene>
    <name evidence="2" type="ORF">S03H2_07979</name>
</gene>
<protein>
    <submittedName>
        <fullName evidence="2">Uncharacterized protein</fullName>
    </submittedName>
</protein>
<evidence type="ECO:0000313" key="2">
    <source>
        <dbReference type="EMBL" id="GAH27461.1"/>
    </source>
</evidence>
<comment type="caution">
    <text evidence="2">The sequence shown here is derived from an EMBL/GenBank/DDBJ whole genome shotgun (WGS) entry which is preliminary data.</text>
</comment>